<reference evidence="3" key="1">
    <citation type="journal article" date="2019" name="Int. J. Syst. Evol. Microbiol.">
        <title>The Global Catalogue of Microorganisms (GCM) 10K type strain sequencing project: providing services to taxonomists for standard genome sequencing and annotation.</title>
        <authorList>
            <consortium name="The Broad Institute Genomics Platform"/>
            <consortium name="The Broad Institute Genome Sequencing Center for Infectious Disease"/>
            <person name="Wu L."/>
            <person name="Ma J."/>
        </authorList>
    </citation>
    <scope>NUCLEOTIDE SEQUENCE [LARGE SCALE GENOMIC DNA]</scope>
    <source>
        <strain evidence="3">JCM 14162</strain>
    </source>
</reference>
<feature type="transmembrane region" description="Helical" evidence="1">
    <location>
        <begin position="88"/>
        <end position="113"/>
    </location>
</feature>
<evidence type="ECO:0000256" key="1">
    <source>
        <dbReference type="SAM" id="Phobius"/>
    </source>
</evidence>
<keyword evidence="3" id="KW-1185">Reference proteome</keyword>
<protein>
    <submittedName>
        <fullName evidence="2">DUF983 domain-containing protein</fullName>
    </submittedName>
</protein>
<organism evidence="2 3">
    <name type="scientific">Parasphingorhabdus litoris</name>
    <dbReference type="NCBI Taxonomy" id="394733"/>
    <lineage>
        <taxon>Bacteria</taxon>
        <taxon>Pseudomonadati</taxon>
        <taxon>Pseudomonadota</taxon>
        <taxon>Alphaproteobacteria</taxon>
        <taxon>Sphingomonadales</taxon>
        <taxon>Sphingomonadaceae</taxon>
        <taxon>Parasphingorhabdus</taxon>
    </lineage>
</organism>
<feature type="transmembrane region" description="Helical" evidence="1">
    <location>
        <begin position="58"/>
        <end position="76"/>
    </location>
</feature>
<dbReference type="Pfam" id="PF06170">
    <property type="entry name" value="DUF983"/>
    <property type="match status" value="1"/>
</dbReference>
<keyword evidence="1" id="KW-0472">Membrane</keyword>
<dbReference type="Proteomes" id="UP001500713">
    <property type="component" value="Unassembled WGS sequence"/>
</dbReference>
<accession>A0ABP3K9G2</accession>
<keyword evidence="1" id="KW-0812">Transmembrane</keyword>
<gene>
    <name evidence="2" type="ORF">GCM10009096_14640</name>
</gene>
<sequence length="130" mass="14156">MTDTENSKGQPDLIPAALFGLCPHCGQKTLFRSITAFSDKCRACGLDYREYNVGDGPAAFLTLIVGGLVLALALIVELNYRPSMWLHVILWFPLTIVAVVGSLRVSKAILLILEHRNQAREGSIDDGDAT</sequence>
<evidence type="ECO:0000313" key="3">
    <source>
        <dbReference type="Proteomes" id="UP001500713"/>
    </source>
</evidence>
<dbReference type="RefSeq" id="WP_229956016.1">
    <property type="nucleotide sequence ID" value="NZ_BAAAEM010000002.1"/>
</dbReference>
<name>A0ABP3K9G2_9SPHN</name>
<comment type="caution">
    <text evidence="2">The sequence shown here is derived from an EMBL/GenBank/DDBJ whole genome shotgun (WGS) entry which is preliminary data.</text>
</comment>
<proteinExistence type="predicted"/>
<dbReference type="InterPro" id="IPR009325">
    <property type="entry name" value="DUF983"/>
</dbReference>
<keyword evidence="1" id="KW-1133">Transmembrane helix</keyword>
<evidence type="ECO:0000313" key="2">
    <source>
        <dbReference type="EMBL" id="GAA0474241.1"/>
    </source>
</evidence>
<dbReference type="EMBL" id="BAAAEM010000002">
    <property type="protein sequence ID" value="GAA0474241.1"/>
    <property type="molecule type" value="Genomic_DNA"/>
</dbReference>